<dbReference type="EMBL" id="CP036298">
    <property type="protein sequence ID" value="QDV25205.1"/>
    <property type="molecule type" value="Genomic_DNA"/>
</dbReference>
<dbReference type="CDD" id="cd03216">
    <property type="entry name" value="ABC_Carb_Monos_I"/>
    <property type="match status" value="1"/>
</dbReference>
<dbReference type="InterPro" id="IPR050107">
    <property type="entry name" value="ABC_carbohydrate_import_ATPase"/>
</dbReference>
<dbReference type="InterPro" id="IPR003439">
    <property type="entry name" value="ABC_transporter-like_ATP-bd"/>
</dbReference>
<dbReference type="GO" id="GO:0005886">
    <property type="term" value="C:plasma membrane"/>
    <property type="evidence" value="ECO:0007669"/>
    <property type="project" value="UniProtKB-SubCell"/>
</dbReference>
<dbReference type="SMART" id="SM00382">
    <property type="entry name" value="AAA"/>
    <property type="match status" value="2"/>
</dbReference>
<dbReference type="InterPro" id="IPR017871">
    <property type="entry name" value="ABC_transporter-like_CS"/>
</dbReference>
<dbReference type="OrthoDB" id="9771863at2"/>
<accession>A0A518G9D1</accession>
<comment type="subcellular location">
    <subcellularLocation>
        <location evidence="1">Cell membrane</location>
        <topology evidence="1">Peripheral membrane protein</topology>
    </subcellularLocation>
</comment>
<proteinExistence type="predicted"/>
<keyword evidence="8" id="KW-1278">Translocase</keyword>
<dbReference type="InterPro" id="IPR027417">
    <property type="entry name" value="P-loop_NTPase"/>
</dbReference>
<evidence type="ECO:0000256" key="6">
    <source>
        <dbReference type="ARBA" id="ARBA00022741"/>
    </source>
</evidence>
<reference evidence="11 12" key="1">
    <citation type="submission" date="2019-02" db="EMBL/GenBank/DDBJ databases">
        <title>Deep-cultivation of Planctomycetes and their phenomic and genomic characterization uncovers novel biology.</title>
        <authorList>
            <person name="Wiegand S."/>
            <person name="Jogler M."/>
            <person name="Boedeker C."/>
            <person name="Pinto D."/>
            <person name="Vollmers J."/>
            <person name="Rivas-Marin E."/>
            <person name="Kohn T."/>
            <person name="Peeters S.H."/>
            <person name="Heuer A."/>
            <person name="Rast P."/>
            <person name="Oberbeckmann S."/>
            <person name="Bunk B."/>
            <person name="Jeske O."/>
            <person name="Meyerdierks A."/>
            <person name="Storesund J.E."/>
            <person name="Kallscheuer N."/>
            <person name="Luecker S."/>
            <person name="Lage O.M."/>
            <person name="Pohl T."/>
            <person name="Merkel B.J."/>
            <person name="Hornburger P."/>
            <person name="Mueller R.-W."/>
            <person name="Bruemmer F."/>
            <person name="Labrenz M."/>
            <person name="Spormann A.M."/>
            <person name="Op den Camp H."/>
            <person name="Overmann J."/>
            <person name="Amann R."/>
            <person name="Jetten M.S.M."/>
            <person name="Mascher T."/>
            <person name="Medema M.H."/>
            <person name="Devos D.P."/>
            <person name="Kaster A.-K."/>
            <person name="Ovreas L."/>
            <person name="Rohde M."/>
            <person name="Galperin M.Y."/>
            <person name="Jogler C."/>
        </authorList>
    </citation>
    <scope>NUCLEOTIDE SEQUENCE [LARGE SCALE GENOMIC DNA]</scope>
    <source>
        <strain evidence="11 12">Q31a</strain>
    </source>
</reference>
<evidence type="ECO:0000313" key="11">
    <source>
        <dbReference type="EMBL" id="QDV25205.1"/>
    </source>
</evidence>
<keyword evidence="9" id="KW-0472">Membrane</keyword>
<dbReference type="GO" id="GO:0016887">
    <property type="term" value="F:ATP hydrolysis activity"/>
    <property type="evidence" value="ECO:0007669"/>
    <property type="project" value="InterPro"/>
</dbReference>
<evidence type="ECO:0000256" key="2">
    <source>
        <dbReference type="ARBA" id="ARBA00022448"/>
    </source>
</evidence>
<dbReference type="Pfam" id="PF00005">
    <property type="entry name" value="ABC_tran"/>
    <property type="match status" value="2"/>
</dbReference>
<dbReference type="InterPro" id="IPR003593">
    <property type="entry name" value="AAA+_ATPase"/>
</dbReference>
<evidence type="ECO:0000256" key="9">
    <source>
        <dbReference type="ARBA" id="ARBA00023136"/>
    </source>
</evidence>
<keyword evidence="3" id="KW-1003">Cell membrane</keyword>
<organism evidence="11 12">
    <name type="scientific">Aureliella helgolandensis</name>
    <dbReference type="NCBI Taxonomy" id="2527968"/>
    <lineage>
        <taxon>Bacteria</taxon>
        <taxon>Pseudomonadati</taxon>
        <taxon>Planctomycetota</taxon>
        <taxon>Planctomycetia</taxon>
        <taxon>Pirellulales</taxon>
        <taxon>Pirellulaceae</taxon>
        <taxon>Aureliella</taxon>
    </lineage>
</organism>
<dbReference type="PANTHER" id="PTHR43790">
    <property type="entry name" value="CARBOHYDRATE TRANSPORT ATP-BINDING PROTEIN MG119-RELATED"/>
    <property type="match status" value="1"/>
</dbReference>
<keyword evidence="4" id="KW-0762">Sugar transport</keyword>
<dbReference type="PROSITE" id="PS00211">
    <property type="entry name" value="ABC_TRANSPORTER_1"/>
    <property type="match status" value="1"/>
</dbReference>
<keyword evidence="5" id="KW-0677">Repeat</keyword>
<dbReference type="RefSeq" id="WP_145079963.1">
    <property type="nucleotide sequence ID" value="NZ_CP036298.1"/>
</dbReference>
<keyword evidence="11" id="KW-0378">Hydrolase</keyword>
<evidence type="ECO:0000256" key="1">
    <source>
        <dbReference type="ARBA" id="ARBA00004202"/>
    </source>
</evidence>
<dbReference type="FunFam" id="3.40.50.300:FF:000127">
    <property type="entry name" value="Ribose import ATP-binding protein RbsA"/>
    <property type="match status" value="1"/>
</dbReference>
<dbReference type="SUPFAM" id="SSF52540">
    <property type="entry name" value="P-loop containing nucleoside triphosphate hydrolases"/>
    <property type="match status" value="2"/>
</dbReference>
<protein>
    <submittedName>
        <fullName evidence="11">Ribose import ATP-binding protein RbsA</fullName>
        <ecNumber evidence="11">3.6.3.17</ecNumber>
    </submittedName>
</protein>
<dbReference type="Proteomes" id="UP000318017">
    <property type="component" value="Chromosome"/>
</dbReference>
<dbReference type="CDD" id="cd03215">
    <property type="entry name" value="ABC_Carb_Monos_II"/>
    <property type="match status" value="1"/>
</dbReference>
<gene>
    <name evidence="11" type="primary">rbsA_1</name>
    <name evidence="11" type="ORF">Q31a_35280</name>
</gene>
<evidence type="ECO:0000256" key="7">
    <source>
        <dbReference type="ARBA" id="ARBA00022840"/>
    </source>
</evidence>
<evidence type="ECO:0000256" key="3">
    <source>
        <dbReference type="ARBA" id="ARBA00022475"/>
    </source>
</evidence>
<evidence type="ECO:0000256" key="5">
    <source>
        <dbReference type="ARBA" id="ARBA00022737"/>
    </source>
</evidence>
<evidence type="ECO:0000256" key="8">
    <source>
        <dbReference type="ARBA" id="ARBA00022967"/>
    </source>
</evidence>
<dbReference type="PANTHER" id="PTHR43790:SF3">
    <property type="entry name" value="D-ALLOSE IMPORT ATP-BINDING PROTEIN ALSA-RELATED"/>
    <property type="match status" value="1"/>
</dbReference>
<evidence type="ECO:0000256" key="4">
    <source>
        <dbReference type="ARBA" id="ARBA00022597"/>
    </source>
</evidence>
<evidence type="ECO:0000259" key="10">
    <source>
        <dbReference type="PROSITE" id="PS50893"/>
    </source>
</evidence>
<keyword evidence="6" id="KW-0547">Nucleotide-binding</keyword>
<feature type="domain" description="ABC transporter" evidence="10">
    <location>
        <begin position="12"/>
        <end position="248"/>
    </location>
</feature>
<dbReference type="PROSITE" id="PS50893">
    <property type="entry name" value="ABC_TRANSPORTER_2"/>
    <property type="match status" value="2"/>
</dbReference>
<feature type="domain" description="ABC transporter" evidence="10">
    <location>
        <begin position="266"/>
        <end position="510"/>
    </location>
</feature>
<evidence type="ECO:0000313" key="12">
    <source>
        <dbReference type="Proteomes" id="UP000318017"/>
    </source>
</evidence>
<keyword evidence="12" id="KW-1185">Reference proteome</keyword>
<name>A0A518G9D1_9BACT</name>
<dbReference type="KEGG" id="ahel:Q31a_35280"/>
<dbReference type="AlphaFoldDB" id="A0A518G9D1"/>
<keyword evidence="2" id="KW-0813">Transport</keyword>
<keyword evidence="7 11" id="KW-0067">ATP-binding</keyword>
<dbReference type="GO" id="GO:0005524">
    <property type="term" value="F:ATP binding"/>
    <property type="evidence" value="ECO:0007669"/>
    <property type="project" value="UniProtKB-KW"/>
</dbReference>
<sequence>MIMPSATEQVVLAGTGIVKRYPGVLALNQVDFSVRAGEIHGLIGENGAGKSTLMHILAGAAQPDAGELRLDGEPVDFANPRAAMDCGIALVHQELNLVPYLTVAENVFLGRELVSKAGLIRSLDQNRHCKNLLSALDDTIDPRTEVHRLRVGQQQVVEIAKAINSKARVIFMDEPTSAISDQEVESLFRLIRSLRDSGVSIVYVSHKLDELLSISDRITVLRDGQLVDTVQTAEADRDSIVRLMVGRQLDELYVHSPAVSQGGERLRVESLSLIRKDMRRPLVDRVSLGVCGGEVLGIFGLMGAGRTELLEAIFGLHPAGTTGALTIDGVPCAIDSPEVALRNGLGLVPEDRKRQGLILGMSVEQNINLSNLADLETAWLLSGKREREHAQSFVEQFAIRTPSATQRVGALSGGNQQKVVLSKVLSRKPSVLMLDEPTRGIDVSAKREIYALIDRLKQDGMAIIVVSSELPELLGIADRVMVMCEGRKTGEFKRSAANEEMLMRAAVPGGSTTNDE</sequence>
<dbReference type="EC" id="3.6.3.17" evidence="11"/>
<dbReference type="Gene3D" id="3.40.50.300">
    <property type="entry name" value="P-loop containing nucleotide triphosphate hydrolases"/>
    <property type="match status" value="2"/>
</dbReference>